<comment type="similarity">
    <text evidence="1">Belongs to the cytochrome P450 family.</text>
</comment>
<dbReference type="GO" id="GO:0004497">
    <property type="term" value="F:monooxygenase activity"/>
    <property type="evidence" value="ECO:0007669"/>
    <property type="project" value="InterPro"/>
</dbReference>
<dbReference type="InterPro" id="IPR036396">
    <property type="entry name" value="Cyt_P450_sf"/>
</dbReference>
<keyword evidence="3" id="KW-0479">Metal-binding</keyword>
<protein>
    <recommendedName>
        <fullName evidence="9">Cytochrome P450</fullName>
    </recommendedName>
</protein>
<keyword evidence="8" id="KW-1185">Reference proteome</keyword>
<name>A0AAV7GBW2_DENCH</name>
<dbReference type="InterPro" id="IPR001128">
    <property type="entry name" value="Cyt_P450"/>
</dbReference>
<feature type="compositionally biased region" description="Basic and acidic residues" evidence="6">
    <location>
        <begin position="238"/>
        <end position="255"/>
    </location>
</feature>
<evidence type="ECO:0000256" key="6">
    <source>
        <dbReference type="SAM" id="MobiDB-lite"/>
    </source>
</evidence>
<dbReference type="SUPFAM" id="SSF48264">
    <property type="entry name" value="Cytochrome P450"/>
    <property type="match status" value="1"/>
</dbReference>
<dbReference type="PANTHER" id="PTHR47955">
    <property type="entry name" value="CYTOCHROME P450 FAMILY 71 PROTEIN"/>
    <property type="match status" value="1"/>
</dbReference>
<keyword evidence="2" id="KW-0349">Heme</keyword>
<evidence type="ECO:0008006" key="9">
    <source>
        <dbReference type="Google" id="ProtNLM"/>
    </source>
</evidence>
<keyword evidence="4" id="KW-0560">Oxidoreductase</keyword>
<dbReference type="AlphaFoldDB" id="A0AAV7GBW2"/>
<dbReference type="Proteomes" id="UP000775213">
    <property type="component" value="Unassembled WGS sequence"/>
</dbReference>
<comment type="caution">
    <text evidence="7">The sequence shown here is derived from an EMBL/GenBank/DDBJ whole genome shotgun (WGS) entry which is preliminary data.</text>
</comment>
<evidence type="ECO:0000256" key="3">
    <source>
        <dbReference type="ARBA" id="ARBA00022723"/>
    </source>
</evidence>
<accession>A0AAV7GBW2</accession>
<dbReference type="GO" id="GO:0016705">
    <property type="term" value="F:oxidoreductase activity, acting on paired donors, with incorporation or reduction of molecular oxygen"/>
    <property type="evidence" value="ECO:0007669"/>
    <property type="project" value="InterPro"/>
</dbReference>
<keyword evidence="5" id="KW-0408">Iron</keyword>
<organism evidence="7 8">
    <name type="scientific">Dendrobium chrysotoxum</name>
    <name type="common">Orchid</name>
    <dbReference type="NCBI Taxonomy" id="161865"/>
    <lineage>
        <taxon>Eukaryota</taxon>
        <taxon>Viridiplantae</taxon>
        <taxon>Streptophyta</taxon>
        <taxon>Embryophyta</taxon>
        <taxon>Tracheophyta</taxon>
        <taxon>Spermatophyta</taxon>
        <taxon>Magnoliopsida</taxon>
        <taxon>Liliopsida</taxon>
        <taxon>Asparagales</taxon>
        <taxon>Orchidaceae</taxon>
        <taxon>Epidendroideae</taxon>
        <taxon>Malaxideae</taxon>
        <taxon>Dendrobiinae</taxon>
        <taxon>Dendrobium</taxon>
    </lineage>
</organism>
<evidence type="ECO:0000313" key="7">
    <source>
        <dbReference type="EMBL" id="KAH0453961.1"/>
    </source>
</evidence>
<evidence type="ECO:0000256" key="1">
    <source>
        <dbReference type="ARBA" id="ARBA00010617"/>
    </source>
</evidence>
<dbReference type="PANTHER" id="PTHR47955:SF8">
    <property type="entry name" value="CYTOCHROME P450 71D11-LIKE"/>
    <property type="match status" value="1"/>
</dbReference>
<proteinExistence type="inferred from homology"/>
<dbReference type="EMBL" id="JAGFBR010000016">
    <property type="protein sequence ID" value="KAH0453961.1"/>
    <property type="molecule type" value="Genomic_DNA"/>
</dbReference>
<evidence type="ECO:0000256" key="5">
    <source>
        <dbReference type="ARBA" id="ARBA00023004"/>
    </source>
</evidence>
<reference evidence="7 8" key="1">
    <citation type="journal article" date="2021" name="Hortic Res">
        <title>Chromosome-scale assembly of the Dendrobium chrysotoxum genome enhances the understanding of orchid evolution.</title>
        <authorList>
            <person name="Zhang Y."/>
            <person name="Zhang G.Q."/>
            <person name="Zhang D."/>
            <person name="Liu X.D."/>
            <person name="Xu X.Y."/>
            <person name="Sun W.H."/>
            <person name="Yu X."/>
            <person name="Zhu X."/>
            <person name="Wang Z.W."/>
            <person name="Zhao X."/>
            <person name="Zhong W.Y."/>
            <person name="Chen H."/>
            <person name="Yin W.L."/>
            <person name="Huang T."/>
            <person name="Niu S.C."/>
            <person name="Liu Z.J."/>
        </authorList>
    </citation>
    <scope>NUCLEOTIDE SEQUENCE [LARGE SCALE GENOMIC DNA]</scope>
    <source>
        <strain evidence="7">Lindl</strain>
    </source>
</reference>
<evidence type="ECO:0000256" key="4">
    <source>
        <dbReference type="ARBA" id="ARBA00023002"/>
    </source>
</evidence>
<evidence type="ECO:0000313" key="8">
    <source>
        <dbReference type="Proteomes" id="UP000775213"/>
    </source>
</evidence>
<dbReference type="Gene3D" id="1.10.630.10">
    <property type="entry name" value="Cytochrome P450"/>
    <property type="match status" value="1"/>
</dbReference>
<gene>
    <name evidence="7" type="ORF">IEQ34_018285</name>
</gene>
<dbReference type="GO" id="GO:0005506">
    <property type="term" value="F:iron ion binding"/>
    <property type="evidence" value="ECO:0007669"/>
    <property type="project" value="InterPro"/>
</dbReference>
<evidence type="ECO:0000256" key="2">
    <source>
        <dbReference type="ARBA" id="ARBA00022617"/>
    </source>
</evidence>
<dbReference type="Pfam" id="PF00067">
    <property type="entry name" value="p450"/>
    <property type="match status" value="1"/>
</dbReference>
<sequence>MVKGSPVNLTEMFLSLAYSIISRAAFGKECTQQKKFLNAMKEAFKHLSGFSIVDFYPLLGFIGELMGLRARLERVHQHLDEILEEMFEEHQAKNLRGDGIGEDIVDVLLRLANHGELDISLTTDNIKVVILAIRVDGSGLGRTRVDLSLNGSTRTRPIFTNGSAISTRTRPARVVGLTRPDPILLDSAEKHELISRRRRSSSRSSGASGQQRREGQTPKPRAVAAGCGYAHEGQSYGHAHEGRSCRHVREGQSDA</sequence>
<dbReference type="GO" id="GO:0020037">
    <property type="term" value="F:heme binding"/>
    <property type="evidence" value="ECO:0007669"/>
    <property type="project" value="InterPro"/>
</dbReference>
<feature type="region of interest" description="Disordered" evidence="6">
    <location>
        <begin position="188"/>
        <end position="255"/>
    </location>
</feature>